<protein>
    <submittedName>
        <fullName evidence="1">Uncharacterized protein</fullName>
    </submittedName>
</protein>
<keyword evidence="2" id="KW-1185">Reference proteome</keyword>
<sequence length="114" mass="12837">MWYMPNSMLAVYSVKTQAICRSPRFSARASPCLSKLQNPTASVNSDKTFGERVDYISKSNHVNTFYDLRSRFQSAVASRPRRDTLRLRVYTTQTAKCIPSDLRIGSGLLGKAEP</sequence>
<evidence type="ECO:0000313" key="1">
    <source>
        <dbReference type="EMBL" id="PLW44961.1"/>
    </source>
</evidence>
<dbReference type="AlphaFoldDB" id="A0A2N5V4N3"/>
<comment type="caution">
    <text evidence="1">The sequence shown here is derived from an EMBL/GenBank/DDBJ whole genome shotgun (WGS) entry which is preliminary data.</text>
</comment>
<reference evidence="1 2" key="1">
    <citation type="submission" date="2017-11" db="EMBL/GenBank/DDBJ databases">
        <title>De novo assembly and phasing of dikaryotic genomes from two isolates of Puccinia coronata f. sp. avenae, the causal agent of oat crown rust.</title>
        <authorList>
            <person name="Miller M.E."/>
            <person name="Zhang Y."/>
            <person name="Omidvar V."/>
            <person name="Sperschneider J."/>
            <person name="Schwessinger B."/>
            <person name="Raley C."/>
            <person name="Palmer J.M."/>
            <person name="Garnica D."/>
            <person name="Upadhyaya N."/>
            <person name="Rathjen J."/>
            <person name="Taylor J.M."/>
            <person name="Park R.F."/>
            <person name="Dodds P.N."/>
            <person name="Hirsch C.D."/>
            <person name="Kianian S.F."/>
            <person name="Figueroa M."/>
        </authorList>
    </citation>
    <scope>NUCLEOTIDE SEQUENCE [LARGE SCALE GENOMIC DNA]</scope>
    <source>
        <strain evidence="1">12NC29</strain>
    </source>
</reference>
<dbReference type="Proteomes" id="UP000235388">
    <property type="component" value="Unassembled WGS sequence"/>
</dbReference>
<accession>A0A2N5V4N3</accession>
<proteinExistence type="predicted"/>
<gene>
    <name evidence="1" type="ORF">PCANC_13502</name>
</gene>
<dbReference type="EMBL" id="PGCJ01000132">
    <property type="protein sequence ID" value="PLW44961.1"/>
    <property type="molecule type" value="Genomic_DNA"/>
</dbReference>
<evidence type="ECO:0000313" key="2">
    <source>
        <dbReference type="Proteomes" id="UP000235388"/>
    </source>
</evidence>
<name>A0A2N5V4N3_9BASI</name>
<organism evidence="1 2">
    <name type="scientific">Puccinia coronata f. sp. avenae</name>
    <dbReference type="NCBI Taxonomy" id="200324"/>
    <lineage>
        <taxon>Eukaryota</taxon>
        <taxon>Fungi</taxon>
        <taxon>Dikarya</taxon>
        <taxon>Basidiomycota</taxon>
        <taxon>Pucciniomycotina</taxon>
        <taxon>Pucciniomycetes</taxon>
        <taxon>Pucciniales</taxon>
        <taxon>Pucciniaceae</taxon>
        <taxon>Puccinia</taxon>
    </lineage>
</organism>